<comment type="caution">
    <text evidence="1">The sequence shown here is derived from an EMBL/GenBank/DDBJ whole genome shotgun (WGS) entry which is preliminary data.</text>
</comment>
<dbReference type="Proteomes" id="UP000019487">
    <property type="component" value="Unassembled WGS sequence"/>
</dbReference>
<dbReference type="OrthoDB" id="4159154at2759"/>
<reference evidence="1 2" key="1">
    <citation type="journal article" date="2014" name="Genome Announc.">
        <title>Draft genome sequence of Sclerotinia borealis, a psychrophilic plant pathogenic fungus.</title>
        <authorList>
            <person name="Mardanov A.V."/>
            <person name="Beletsky A.V."/>
            <person name="Kadnikov V.V."/>
            <person name="Ignatov A.N."/>
            <person name="Ravin N.V."/>
        </authorList>
    </citation>
    <scope>NUCLEOTIDE SEQUENCE [LARGE SCALE GENOMIC DNA]</scope>
    <source>
        <strain evidence="2">F-4157</strain>
    </source>
</reference>
<evidence type="ECO:0000313" key="2">
    <source>
        <dbReference type="Proteomes" id="UP000019487"/>
    </source>
</evidence>
<dbReference type="HOGENOM" id="CLU_2062875_0_0_1"/>
<keyword evidence="2" id="KW-1185">Reference proteome</keyword>
<accession>W9C561</accession>
<name>W9C561_SCLBF</name>
<organism evidence="1 2">
    <name type="scientific">Sclerotinia borealis (strain F-4128)</name>
    <dbReference type="NCBI Taxonomy" id="1432307"/>
    <lineage>
        <taxon>Eukaryota</taxon>
        <taxon>Fungi</taxon>
        <taxon>Dikarya</taxon>
        <taxon>Ascomycota</taxon>
        <taxon>Pezizomycotina</taxon>
        <taxon>Leotiomycetes</taxon>
        <taxon>Helotiales</taxon>
        <taxon>Sclerotiniaceae</taxon>
        <taxon>Sclerotinia</taxon>
    </lineage>
</organism>
<dbReference type="AlphaFoldDB" id="W9C561"/>
<gene>
    <name evidence="1" type="ORF">SBOR_9896</name>
</gene>
<evidence type="ECO:0000313" key="1">
    <source>
        <dbReference type="EMBL" id="ESZ89720.1"/>
    </source>
</evidence>
<proteinExistence type="predicted"/>
<protein>
    <submittedName>
        <fullName evidence="1">Uncharacterized protein</fullName>
    </submittedName>
</protein>
<dbReference type="EMBL" id="AYSA01000803">
    <property type="protein sequence ID" value="ESZ89720.1"/>
    <property type="molecule type" value="Genomic_DNA"/>
</dbReference>
<sequence>MTILLLIGNSITTTLQYQAVATINQYGKAVGIAGYRGTGLLVLIWTAFEVACVATGTWGWGVWINGGKDDSSEDTENRGAYKIWVKDPVKLEIGEPVRLAVRRGRVVEVDGEGRSMELELDYVRESQVGLAL</sequence>